<dbReference type="PROSITE" id="PS50011">
    <property type="entry name" value="PROTEIN_KINASE_DOM"/>
    <property type="match status" value="1"/>
</dbReference>
<dbReference type="Gene3D" id="1.10.510.10">
    <property type="entry name" value="Transferase(Phosphotransferase) domain 1"/>
    <property type="match status" value="2"/>
</dbReference>
<evidence type="ECO:0000256" key="1">
    <source>
        <dbReference type="SAM" id="MobiDB-lite"/>
    </source>
</evidence>
<dbReference type="SMART" id="SM00220">
    <property type="entry name" value="S_TKc"/>
    <property type="match status" value="1"/>
</dbReference>
<evidence type="ECO:0000313" key="3">
    <source>
        <dbReference type="EMBL" id="OAG20091.1"/>
    </source>
</evidence>
<proteinExistence type="predicted"/>
<accession>A0A177DLR5</accession>
<dbReference type="InterPro" id="IPR011009">
    <property type="entry name" value="Kinase-like_dom_sf"/>
</dbReference>
<feature type="compositionally biased region" description="Basic and acidic residues" evidence="1">
    <location>
        <begin position="148"/>
        <end position="162"/>
    </location>
</feature>
<feature type="region of interest" description="Disordered" evidence="1">
    <location>
        <begin position="60"/>
        <end position="163"/>
    </location>
</feature>
<keyword evidence="3" id="KW-0808">Transferase</keyword>
<keyword evidence="3" id="KW-0418">Kinase</keyword>
<sequence>MAEHTDQTLKTLEQHDTVQKYLVHSDESTEEVIIAGISNEYASGGFLSAMQTDVVQPARAAVAANETHEENESPSSRPRSISVSRFFPNLKSPREPNVKGHRKTQSENIAGQTATTNIEGRTPPRRNRSAVNSLSLGVECGQQIDQGSEVKKTQSQEPEKTGKPIRTAVFDRPRLDHQLVVALKDDDSTHRKFLPNGDLARLVTQELVDRELSRSKKEYFATKILRRSWLSSNKYVRVEPSMEHEYIRHGQVGLPDGAATQPDVPCYQKVFAILMFMGRQRKIKAFVKEQVCDTDLPLEVKNFELRRRSDDQSVLKCLKEPSDIEQFVTFQWRVLARTFHKTDDGKHPHFEATVNEVLPFTSWKFTGRWGASGKVYKAEVHPDHHAFDEKEESGVPNNVVAVKICVDDPEASHELNVLRNLRKKEHLHHHLLSLVASYKQHDSLFLILPWAEADLNQYWKMNNPTSLGKSAELSTWLKQQCCGIAQAVSQIHRYKTTSGTTMLSEITSRKPKTKSAQRHPQSNQSPEPRNPKLLFGRHGDIKPANILWFPGKRSDKCFGTLKLSDFGTTQFSDGERTFMQGSYAVPYSRSYQSPECRLPGGELSSQCDVWALGCVFLEFVCWYAGGYELLKEFENDRLHAGGYEGSSFFFFKPGDSPQNYVLGLKAPVIKMIETLQESLQVDSASNRPLRDVLRFVENDMLVISYDGAYGGDRLSGIDRLTSLNFLGVQQPTRNRRKSAGYIARELGSVPESPTERLDRLHDDLDGQGSSF</sequence>
<dbReference type="SUPFAM" id="SSF56112">
    <property type="entry name" value="Protein kinase-like (PK-like)"/>
    <property type="match status" value="1"/>
</dbReference>
<evidence type="ECO:0000259" key="2">
    <source>
        <dbReference type="PROSITE" id="PS50011"/>
    </source>
</evidence>
<dbReference type="PANTHER" id="PTHR24359">
    <property type="entry name" value="SERINE/THREONINE-PROTEIN KINASE SBK1"/>
    <property type="match status" value="1"/>
</dbReference>
<dbReference type="EMBL" id="KV441479">
    <property type="protein sequence ID" value="OAG20091.1"/>
    <property type="molecule type" value="Genomic_DNA"/>
</dbReference>
<feature type="region of interest" description="Disordered" evidence="1">
    <location>
        <begin position="500"/>
        <end position="534"/>
    </location>
</feature>
<dbReference type="VEuPathDB" id="FungiDB:CC77DRAFT_1050335"/>
<dbReference type="Proteomes" id="UP000077248">
    <property type="component" value="Unassembled WGS sequence"/>
</dbReference>
<feature type="compositionally biased region" description="Polar residues" evidence="1">
    <location>
        <begin position="518"/>
        <end position="527"/>
    </location>
</feature>
<protein>
    <submittedName>
        <fullName evidence="3">Kinase-like protein</fullName>
    </submittedName>
</protein>
<organism evidence="3 4">
    <name type="scientific">Alternaria alternata</name>
    <name type="common">Alternaria rot fungus</name>
    <name type="synonym">Torula alternata</name>
    <dbReference type="NCBI Taxonomy" id="5599"/>
    <lineage>
        <taxon>Eukaryota</taxon>
        <taxon>Fungi</taxon>
        <taxon>Dikarya</taxon>
        <taxon>Ascomycota</taxon>
        <taxon>Pezizomycotina</taxon>
        <taxon>Dothideomycetes</taxon>
        <taxon>Pleosporomycetidae</taxon>
        <taxon>Pleosporales</taxon>
        <taxon>Pleosporineae</taxon>
        <taxon>Pleosporaceae</taxon>
        <taxon>Alternaria</taxon>
        <taxon>Alternaria sect. Alternaria</taxon>
        <taxon>Alternaria alternata complex</taxon>
    </lineage>
</organism>
<dbReference type="KEGG" id="aalt:CC77DRAFT_1050335"/>
<dbReference type="Pfam" id="PF00069">
    <property type="entry name" value="Pkinase"/>
    <property type="match status" value="1"/>
</dbReference>
<dbReference type="GeneID" id="29113214"/>
<dbReference type="AlphaFoldDB" id="A0A177DLR5"/>
<gene>
    <name evidence="3" type="ORF">CC77DRAFT_1050335</name>
</gene>
<dbReference type="GO" id="GO:0005524">
    <property type="term" value="F:ATP binding"/>
    <property type="evidence" value="ECO:0007669"/>
    <property type="project" value="InterPro"/>
</dbReference>
<dbReference type="PANTHER" id="PTHR24359:SF37">
    <property type="entry name" value="PROTEIN KINASE DOMAIN-CONTAINING PROTEIN"/>
    <property type="match status" value="1"/>
</dbReference>
<feature type="compositionally biased region" description="Polar residues" evidence="1">
    <location>
        <begin position="106"/>
        <end position="119"/>
    </location>
</feature>
<feature type="compositionally biased region" description="Low complexity" evidence="1">
    <location>
        <begin position="73"/>
        <end position="88"/>
    </location>
</feature>
<reference evidence="3 4" key="1">
    <citation type="submission" date="2016-05" db="EMBL/GenBank/DDBJ databases">
        <title>Comparative analysis of secretome profiles of manganese(II)-oxidizing ascomycete fungi.</title>
        <authorList>
            <consortium name="DOE Joint Genome Institute"/>
            <person name="Zeiner C.A."/>
            <person name="Purvine S.O."/>
            <person name="Zink E.M."/>
            <person name="Wu S."/>
            <person name="Pasa-Tolic L."/>
            <person name="Chaput D.L."/>
            <person name="Haridas S."/>
            <person name="Grigoriev I.V."/>
            <person name="Santelli C.M."/>
            <person name="Hansel C.M."/>
        </authorList>
    </citation>
    <scope>NUCLEOTIDE SEQUENCE [LARGE SCALE GENOMIC DNA]</scope>
    <source>
        <strain evidence="3 4">SRC1lrK2f</strain>
    </source>
</reference>
<evidence type="ECO:0000313" key="4">
    <source>
        <dbReference type="Proteomes" id="UP000077248"/>
    </source>
</evidence>
<dbReference type="RefSeq" id="XP_018385512.1">
    <property type="nucleotide sequence ID" value="XM_018527620.1"/>
</dbReference>
<feature type="region of interest" description="Disordered" evidence="1">
    <location>
        <begin position="752"/>
        <end position="771"/>
    </location>
</feature>
<dbReference type="STRING" id="5599.A0A177DLR5"/>
<dbReference type="OMA" id="KMEHAND"/>
<feature type="compositionally biased region" description="Basic and acidic residues" evidence="1">
    <location>
        <begin position="753"/>
        <end position="764"/>
    </location>
</feature>
<dbReference type="InterPro" id="IPR000719">
    <property type="entry name" value="Prot_kinase_dom"/>
</dbReference>
<feature type="domain" description="Protein kinase" evidence="2">
    <location>
        <begin position="361"/>
        <end position="701"/>
    </location>
</feature>
<dbReference type="GO" id="GO:0004674">
    <property type="term" value="F:protein serine/threonine kinase activity"/>
    <property type="evidence" value="ECO:0007669"/>
    <property type="project" value="TreeGrafter"/>
</dbReference>
<keyword evidence="4" id="KW-1185">Reference proteome</keyword>
<name>A0A177DLR5_ALTAL</name>